<dbReference type="EC" id="2.5.1.21" evidence="3 5"/>
<comment type="catalytic activity">
    <reaction evidence="5">
        <text>2 (2E,6E)-farnesyl diphosphate + NADH + H(+) = squalene + 2 diphosphate + NAD(+)</text>
        <dbReference type="Rhea" id="RHEA:32299"/>
        <dbReference type="ChEBI" id="CHEBI:15378"/>
        <dbReference type="ChEBI" id="CHEBI:15440"/>
        <dbReference type="ChEBI" id="CHEBI:33019"/>
        <dbReference type="ChEBI" id="CHEBI:57540"/>
        <dbReference type="ChEBI" id="CHEBI:57945"/>
        <dbReference type="ChEBI" id="CHEBI:175763"/>
        <dbReference type="EC" id="2.5.1.21"/>
    </reaction>
</comment>
<comment type="cofactor">
    <cofactor evidence="1 5">
        <name>Mg(2+)</name>
        <dbReference type="ChEBI" id="CHEBI:18420"/>
    </cofactor>
</comment>
<dbReference type="PANTHER" id="PTHR11626">
    <property type="entry name" value="FARNESYL-DIPHOSPHATE FARNESYLTRANSFERASE"/>
    <property type="match status" value="1"/>
</dbReference>
<dbReference type="Pfam" id="PF00494">
    <property type="entry name" value="SQS_PSY"/>
    <property type="match status" value="1"/>
</dbReference>
<protein>
    <recommendedName>
        <fullName evidence="3 5">Squalene synthase</fullName>
        <shortName evidence="5">SQS</shortName>
        <shortName evidence="5">SS</shortName>
        <ecNumber evidence="3 5">2.5.1.21</ecNumber>
    </recommendedName>
</protein>
<dbReference type="GO" id="GO:0006696">
    <property type="term" value="P:ergosterol biosynthetic process"/>
    <property type="evidence" value="ECO:0007669"/>
    <property type="project" value="TreeGrafter"/>
</dbReference>
<dbReference type="InterPro" id="IPR019845">
    <property type="entry name" value="Squalene/phytoene_synthase_CS"/>
</dbReference>
<dbReference type="GO" id="GO:0045338">
    <property type="term" value="P:farnesyl diphosphate metabolic process"/>
    <property type="evidence" value="ECO:0007669"/>
    <property type="project" value="InterPro"/>
</dbReference>
<dbReference type="OrthoDB" id="431150at2759"/>
<evidence type="ECO:0000313" key="6">
    <source>
        <dbReference type="EMBL" id="CAG8578258.1"/>
    </source>
</evidence>
<dbReference type="PROSITE" id="PS01045">
    <property type="entry name" value="SQUALEN_PHYTOEN_SYN_2"/>
    <property type="match status" value="1"/>
</dbReference>
<dbReference type="Proteomes" id="UP000789831">
    <property type="component" value="Unassembled WGS sequence"/>
</dbReference>
<proteinExistence type="inferred from homology"/>
<keyword evidence="4 5" id="KW-0808">Transferase</keyword>
<dbReference type="InterPro" id="IPR044844">
    <property type="entry name" value="Trans_IPPS_euk-type"/>
</dbReference>
<dbReference type="SUPFAM" id="SSF48576">
    <property type="entry name" value="Terpenoid synthases"/>
    <property type="match status" value="1"/>
</dbReference>
<evidence type="ECO:0000256" key="3">
    <source>
        <dbReference type="ARBA" id="ARBA00012373"/>
    </source>
</evidence>
<comment type="pathway">
    <text evidence="5">Terpene metabolism; lanosterol biosynthesis; lanosterol from farnesyl diphosphate: step 1/3.</text>
</comment>
<evidence type="ECO:0000256" key="2">
    <source>
        <dbReference type="ARBA" id="ARBA00006251"/>
    </source>
</evidence>
<accession>A0A9N9BUG7</accession>
<dbReference type="FunFam" id="1.10.600.10:FF:000023">
    <property type="entry name" value="Squalene synthase"/>
    <property type="match status" value="1"/>
</dbReference>
<comment type="function">
    <text evidence="5">Catalyzes the condensation of 2 farnesyl pyrophosphate (FPP) moieties to form squalene.</text>
</comment>
<dbReference type="GO" id="GO:0055056">
    <property type="term" value="F:D-glucose transmembrane transporter activity"/>
    <property type="evidence" value="ECO:0007669"/>
    <property type="project" value="UniProtKB-UniRule"/>
</dbReference>
<name>A0A9N9BUG7_9GLOM</name>
<feature type="non-terminal residue" evidence="6">
    <location>
        <position position="291"/>
    </location>
</feature>
<evidence type="ECO:0000256" key="4">
    <source>
        <dbReference type="ARBA" id="ARBA00022679"/>
    </source>
</evidence>
<dbReference type="EMBL" id="CAJVPL010001577">
    <property type="protein sequence ID" value="CAG8578258.1"/>
    <property type="molecule type" value="Genomic_DNA"/>
</dbReference>
<reference evidence="6" key="1">
    <citation type="submission" date="2021-06" db="EMBL/GenBank/DDBJ databases">
        <authorList>
            <person name="Kallberg Y."/>
            <person name="Tangrot J."/>
            <person name="Rosling A."/>
        </authorList>
    </citation>
    <scope>NUCLEOTIDE SEQUENCE</scope>
    <source>
        <strain evidence="6">MT106</strain>
    </source>
</reference>
<dbReference type="PANTHER" id="PTHR11626:SF2">
    <property type="entry name" value="SQUALENE SYNTHASE"/>
    <property type="match status" value="1"/>
</dbReference>
<evidence type="ECO:0000256" key="5">
    <source>
        <dbReference type="RuleBase" id="RU368088"/>
    </source>
</evidence>
<comment type="similarity">
    <text evidence="2 5">Belongs to the phytoene/squalene synthase family.</text>
</comment>
<dbReference type="NCBIfam" id="TIGR01559">
    <property type="entry name" value="squal_synth"/>
    <property type="match status" value="1"/>
</dbReference>
<dbReference type="GO" id="GO:0005789">
    <property type="term" value="C:endoplasmic reticulum membrane"/>
    <property type="evidence" value="ECO:0007669"/>
    <property type="project" value="TreeGrafter"/>
</dbReference>
<gene>
    <name evidence="6" type="ORF">AGERDE_LOCUS7990</name>
</gene>
<evidence type="ECO:0000313" key="7">
    <source>
        <dbReference type="Proteomes" id="UP000789831"/>
    </source>
</evidence>
<dbReference type="GO" id="GO:0051996">
    <property type="term" value="F:squalene synthase [NAD(P)H] activity"/>
    <property type="evidence" value="ECO:0007669"/>
    <property type="project" value="UniProtKB-UniRule"/>
</dbReference>
<dbReference type="InterPro" id="IPR006449">
    <property type="entry name" value="Squal_synth-like"/>
</dbReference>
<dbReference type="InterPro" id="IPR002060">
    <property type="entry name" value="Squ/phyt_synthse"/>
</dbReference>
<dbReference type="PROSITE" id="PS01044">
    <property type="entry name" value="SQUALEN_PHYTOEN_SYN_1"/>
    <property type="match status" value="1"/>
</dbReference>
<sequence>MTLPIDMKIDLLSRFHKIIYERGWNFTSSGPNEDRQLLVEFNVVIEEFLNLEKKYQTIIENITQAMGQGMATYAKQAAENNFAINTVVDYELYSHYVAGLVGIGLADIFIARGLLDSKTIGNINNRENAGIVGIFLQKENIIRDYSVDLRENRKYWPKEIWSRYVNDLQDLSKPENRTLAIYCLSDMIYDAIRHVPEILTHYERLDNGRVFTMCSGPIAASIAKFALFFKNYDVIYQVVEIRKGLAIKLLLKSTNIKNVAEIYLNYINEIQKKNNDELDPNFTKVNNICNE</sequence>
<organism evidence="6 7">
    <name type="scientific">Ambispora gerdemannii</name>
    <dbReference type="NCBI Taxonomy" id="144530"/>
    <lineage>
        <taxon>Eukaryota</taxon>
        <taxon>Fungi</taxon>
        <taxon>Fungi incertae sedis</taxon>
        <taxon>Mucoromycota</taxon>
        <taxon>Glomeromycotina</taxon>
        <taxon>Glomeromycetes</taxon>
        <taxon>Archaeosporales</taxon>
        <taxon>Ambisporaceae</taxon>
        <taxon>Ambispora</taxon>
    </lineage>
</organism>
<keyword evidence="7" id="KW-1185">Reference proteome</keyword>
<dbReference type="Gene3D" id="1.10.600.10">
    <property type="entry name" value="Farnesyl Diphosphate Synthase"/>
    <property type="match status" value="1"/>
</dbReference>
<dbReference type="InterPro" id="IPR008949">
    <property type="entry name" value="Isoprenoid_synthase_dom_sf"/>
</dbReference>
<comment type="caution">
    <text evidence="6">The sequence shown here is derived from an EMBL/GenBank/DDBJ whole genome shotgun (WGS) entry which is preliminary data.</text>
</comment>
<comment type="catalytic activity">
    <reaction evidence="5">
        <text>2 (2E,6E)-farnesyl diphosphate + NADPH + H(+) = squalene + 2 diphosphate + NADP(+)</text>
        <dbReference type="Rhea" id="RHEA:32295"/>
        <dbReference type="ChEBI" id="CHEBI:15378"/>
        <dbReference type="ChEBI" id="CHEBI:15440"/>
        <dbReference type="ChEBI" id="CHEBI:33019"/>
        <dbReference type="ChEBI" id="CHEBI:57783"/>
        <dbReference type="ChEBI" id="CHEBI:58349"/>
        <dbReference type="ChEBI" id="CHEBI:175763"/>
        <dbReference type="EC" id="2.5.1.21"/>
    </reaction>
</comment>
<evidence type="ECO:0000256" key="1">
    <source>
        <dbReference type="ARBA" id="ARBA00001946"/>
    </source>
</evidence>
<dbReference type="AlphaFoldDB" id="A0A9N9BUG7"/>